<sequence length="1134" mass="129917">MPIPAPRRTKVHDHPGSSAQEVADEPDWGAGHQHRIGFRNRQERVAGFTHDSDLPDPDEQEEDEKFTEDAMRQYQDLRQRAKKGDLVNFQELMKNQTDFHRHRPNVYPPGFRFVVRGTEDWVKKEQDWPANIKARKKQEQQEKEQDEKEKKEIGGQVTDKEEEKQHAKEEHEENNYEDEWRKQNNKGGKKHHGAYGKSKEKQKGDEEGAQQSRDQQSGDQQNGENQQKTEYQKLRQRYSPEEITLLRHLQHESEHLQKMQLNDGKRVSPVKSKVAHRDISIEIQDAMTPDNWVPRSGDLVRRTGQHPFNAEPRLEVLFQAGLITPNALHYVRNHGSVPRLYWDTHMLDVCDGELKLSMDDLQNLFQPVNIPVAMGCDGNRRGELNLLKKSKGFNWGPCAISCAYWKGALLWQVLEKAGVKCDAWNGRRQWVNFQGADELSEGKYETSIPLDYALDRANDVLLAYEMNDTKLPADHGFPVRLLIPGFVGGRSVKWLARIWISDEENQSYYHIWDNRVLPAFITEKDGAFATTMFHHPSTKCMEQNLNSVIVHPGQGEKLNILDFLKKDTYRIEGYAYDGGGHEVQRVEISLDHGKSWLYSIRTFPDSPIRNGNKFWTWLHWHVDVEPAYLIRAESVVVRCFNVFKNTQPEEPVWNVMGMMNNGWYTVKPETTKDGELMFRHPFHQEDNEGWMKPSVENQLAAAQQGSNTPDKQFTRQEIEKHSSKDDCWLVINNNVYDATSVLSWHPGGSAPLLANAGKLSLDVTSSFESIHDDYAHKKLQEHVIGKVTDKAVKFMQEQAKEEAERASKEGESKTFLQAKKWVPVKLVNKEQISQDTFTYTFSYAEEDSREFAAEYDQKEDHMSGSADTDDEKKDDTQNGGKANKNKNRNAKQGKHYKPLGLHTCQHIQFGIHMLDKLLIRSYTPTRPIAENEEDGTFDLTVKTYFPDENQPGGAFSNFLYELEIGEQVEVCGPTGEITYVGMGKFNIEGREKTFNKISLVLGGSGVTPGYSLIKRVSEELASDDNKEAPAVRIIDANKTEDDILLHDDLNKMNETSKGKIQTTFVLSHPGDKDKWEKNGGLRGHVNEDMIKHKLFEPGDRSVVFLCGPPAMIQKAALPALKDWGYEEDENCFGF</sequence>
<organism evidence="19 20">
    <name type="scientific">Exophiala xenobiotica</name>
    <dbReference type="NCBI Taxonomy" id="348802"/>
    <lineage>
        <taxon>Eukaryota</taxon>
        <taxon>Fungi</taxon>
        <taxon>Dikarya</taxon>
        <taxon>Ascomycota</taxon>
        <taxon>Pezizomycotina</taxon>
        <taxon>Eurotiomycetes</taxon>
        <taxon>Chaetothyriomycetidae</taxon>
        <taxon>Chaetothyriales</taxon>
        <taxon>Herpotrichiellaceae</taxon>
        <taxon>Exophiala</taxon>
    </lineage>
</organism>
<comment type="function">
    <text evidence="4">Nitrate reductase is a key enzyme involved in the first step of nitrate assimilation in plants, fungi and bacteria.</text>
</comment>
<comment type="cofactor">
    <cofactor evidence="1">
        <name>Mo-molybdopterin</name>
        <dbReference type="ChEBI" id="CHEBI:71302"/>
    </cofactor>
</comment>
<evidence type="ECO:0000256" key="8">
    <source>
        <dbReference type="ARBA" id="ARBA00015499"/>
    </source>
</evidence>
<dbReference type="OrthoDB" id="432685at2759"/>
<accession>A0A0D2DCR6</accession>
<feature type="compositionally biased region" description="Acidic residues" evidence="16">
    <location>
        <begin position="54"/>
        <end position="66"/>
    </location>
</feature>
<dbReference type="InterPro" id="IPR014756">
    <property type="entry name" value="Ig_E-set"/>
</dbReference>
<reference evidence="19 20" key="1">
    <citation type="submission" date="2015-01" db="EMBL/GenBank/DDBJ databases">
        <title>The Genome Sequence of Exophiala xenobiotica CBS118157.</title>
        <authorList>
            <consortium name="The Broad Institute Genomics Platform"/>
            <person name="Cuomo C."/>
            <person name="de Hoog S."/>
            <person name="Gorbushina A."/>
            <person name="Stielow B."/>
            <person name="Teixiera M."/>
            <person name="Abouelleil A."/>
            <person name="Chapman S.B."/>
            <person name="Priest M."/>
            <person name="Young S.K."/>
            <person name="Wortman J."/>
            <person name="Nusbaum C."/>
            <person name="Birren B."/>
        </authorList>
    </citation>
    <scope>NUCLEOTIDE SEQUENCE [LARGE SCALE GENOMIC DNA]</scope>
    <source>
        <strain evidence="19 20">CBS 118157</strain>
    </source>
</reference>
<dbReference type="GO" id="GO:0042128">
    <property type="term" value="P:nitrate assimilation"/>
    <property type="evidence" value="ECO:0007669"/>
    <property type="project" value="UniProtKB-KW"/>
</dbReference>
<evidence type="ECO:0000256" key="15">
    <source>
        <dbReference type="ARBA" id="ARBA00049155"/>
    </source>
</evidence>
<keyword evidence="14" id="KW-0534">Nitrate assimilation</keyword>
<evidence type="ECO:0000256" key="3">
    <source>
        <dbReference type="ARBA" id="ARBA00001974"/>
    </source>
</evidence>
<evidence type="ECO:0000256" key="4">
    <source>
        <dbReference type="ARBA" id="ARBA00003838"/>
    </source>
</evidence>
<comment type="similarity">
    <text evidence="5">Belongs to the nitrate reductase family.</text>
</comment>
<dbReference type="InterPro" id="IPR008335">
    <property type="entry name" value="Mopterin_OxRdtase_euk"/>
</dbReference>
<keyword evidence="13" id="KW-0560">Oxidoreductase</keyword>
<evidence type="ECO:0000256" key="1">
    <source>
        <dbReference type="ARBA" id="ARBA00001924"/>
    </source>
</evidence>
<feature type="compositionally biased region" description="Low complexity" evidence="16">
    <location>
        <begin position="210"/>
        <end position="221"/>
    </location>
</feature>
<comment type="subunit">
    <text evidence="6">Homodimer.</text>
</comment>
<keyword evidence="10" id="KW-0285">Flavoprotein</keyword>
<dbReference type="GO" id="GO:0030151">
    <property type="term" value="F:molybdenum ion binding"/>
    <property type="evidence" value="ECO:0007669"/>
    <property type="project" value="InterPro"/>
</dbReference>
<feature type="region of interest" description="Disordered" evidence="16">
    <location>
        <begin position="124"/>
        <end position="228"/>
    </location>
</feature>
<feature type="region of interest" description="Disordered" evidence="16">
    <location>
        <begin position="853"/>
        <end position="895"/>
    </location>
</feature>
<evidence type="ECO:0000256" key="14">
    <source>
        <dbReference type="ARBA" id="ARBA00023063"/>
    </source>
</evidence>
<dbReference type="PROSITE" id="PS50255">
    <property type="entry name" value="CYTOCHROME_B5_2"/>
    <property type="match status" value="1"/>
</dbReference>
<dbReference type="SUPFAM" id="SSF55856">
    <property type="entry name" value="Cytochrome b5-like heme/steroid binding domain"/>
    <property type="match status" value="1"/>
</dbReference>
<keyword evidence="9" id="KW-0500">Molybdenum</keyword>
<dbReference type="PROSITE" id="PS51384">
    <property type="entry name" value="FAD_FR"/>
    <property type="match status" value="1"/>
</dbReference>
<evidence type="ECO:0000256" key="12">
    <source>
        <dbReference type="ARBA" id="ARBA00022827"/>
    </source>
</evidence>
<dbReference type="PANTHER" id="PTHR19372">
    <property type="entry name" value="SULFITE REDUCTASE"/>
    <property type="match status" value="1"/>
</dbReference>
<dbReference type="SUPFAM" id="SSF63380">
    <property type="entry name" value="Riboflavin synthase domain-like"/>
    <property type="match status" value="1"/>
</dbReference>
<dbReference type="GeneID" id="25322205"/>
<evidence type="ECO:0000259" key="17">
    <source>
        <dbReference type="PROSITE" id="PS50255"/>
    </source>
</evidence>
<dbReference type="Gene3D" id="3.40.50.80">
    <property type="entry name" value="Nucleotide-binding domain of ferredoxin-NADP reductase (FNR) module"/>
    <property type="match status" value="1"/>
</dbReference>
<dbReference type="Proteomes" id="UP000054342">
    <property type="component" value="Unassembled WGS sequence"/>
</dbReference>
<dbReference type="Gene3D" id="2.40.30.10">
    <property type="entry name" value="Translation factors"/>
    <property type="match status" value="1"/>
</dbReference>
<dbReference type="GO" id="GO:0008482">
    <property type="term" value="F:sulfite oxidase activity"/>
    <property type="evidence" value="ECO:0007669"/>
    <property type="project" value="TreeGrafter"/>
</dbReference>
<dbReference type="RefSeq" id="XP_013320631.1">
    <property type="nucleotide sequence ID" value="XM_013465177.1"/>
</dbReference>
<dbReference type="HOGENOM" id="CLU_003827_4_2_1"/>
<feature type="compositionally biased region" description="Basic and acidic residues" evidence="16">
    <location>
        <begin position="853"/>
        <end position="862"/>
    </location>
</feature>
<dbReference type="GO" id="GO:0020037">
    <property type="term" value="F:heme binding"/>
    <property type="evidence" value="ECO:0007669"/>
    <property type="project" value="TreeGrafter"/>
</dbReference>
<evidence type="ECO:0000256" key="7">
    <source>
        <dbReference type="ARBA" id="ARBA00012673"/>
    </source>
</evidence>
<dbReference type="Pfam" id="PF03404">
    <property type="entry name" value="Mo-co_dimer"/>
    <property type="match status" value="1"/>
</dbReference>
<dbReference type="InterPro" id="IPR017938">
    <property type="entry name" value="Riboflavin_synthase-like_b-brl"/>
</dbReference>
<dbReference type="CDD" id="cd06183">
    <property type="entry name" value="cyt_b5_reduct_like"/>
    <property type="match status" value="1"/>
</dbReference>
<dbReference type="Gene3D" id="3.10.120.10">
    <property type="entry name" value="Cytochrome b5-like heme/steroid binding domain"/>
    <property type="match status" value="1"/>
</dbReference>
<dbReference type="InterPro" id="IPR036374">
    <property type="entry name" value="OxRdtase_Mopterin-bd_sf"/>
</dbReference>
<dbReference type="InterPro" id="IPR000572">
    <property type="entry name" value="OxRdtase_Mopterin-bd_dom"/>
</dbReference>
<gene>
    <name evidence="19" type="ORF">PV05_00297</name>
</gene>
<comment type="catalytic activity">
    <reaction evidence="15">
        <text>nitrite + NADP(+) + H2O = nitrate + NADPH + H(+)</text>
        <dbReference type="Rhea" id="RHEA:19061"/>
        <dbReference type="ChEBI" id="CHEBI:15377"/>
        <dbReference type="ChEBI" id="CHEBI:15378"/>
        <dbReference type="ChEBI" id="CHEBI:16301"/>
        <dbReference type="ChEBI" id="CHEBI:17632"/>
        <dbReference type="ChEBI" id="CHEBI:57783"/>
        <dbReference type="ChEBI" id="CHEBI:58349"/>
        <dbReference type="EC" id="1.7.1.3"/>
    </reaction>
</comment>
<dbReference type="SUPFAM" id="SSF52343">
    <property type="entry name" value="Ferredoxin reductase-like, C-terminal NADP-linked domain"/>
    <property type="match status" value="1"/>
</dbReference>
<feature type="compositionally biased region" description="Basic and acidic residues" evidence="16">
    <location>
        <begin position="137"/>
        <end position="182"/>
    </location>
</feature>
<dbReference type="Gene3D" id="3.90.420.10">
    <property type="entry name" value="Oxidoreductase, molybdopterin-binding domain"/>
    <property type="match status" value="1"/>
</dbReference>
<dbReference type="PRINTS" id="PR00407">
    <property type="entry name" value="EUMOPTERIN"/>
</dbReference>
<dbReference type="GO" id="GO:0050464">
    <property type="term" value="F:nitrate reductase (NADPH) activity"/>
    <property type="evidence" value="ECO:0007669"/>
    <property type="project" value="UniProtKB-EC"/>
</dbReference>
<comment type="cofactor">
    <cofactor evidence="2">
        <name>heme</name>
        <dbReference type="ChEBI" id="CHEBI:30413"/>
    </cofactor>
</comment>
<proteinExistence type="inferred from homology"/>
<evidence type="ECO:0000256" key="5">
    <source>
        <dbReference type="ARBA" id="ARBA00006253"/>
    </source>
</evidence>
<evidence type="ECO:0000313" key="19">
    <source>
        <dbReference type="EMBL" id="KIW60047.1"/>
    </source>
</evidence>
<dbReference type="AlphaFoldDB" id="A0A0D2DCR6"/>
<dbReference type="PANTHER" id="PTHR19372:SF7">
    <property type="entry name" value="SULFITE OXIDASE, MITOCHONDRIAL"/>
    <property type="match status" value="1"/>
</dbReference>
<keyword evidence="11" id="KW-0479">Metal-binding</keyword>
<feature type="domain" description="Cytochrome b5 heme-binding" evidence="17">
    <location>
        <begin position="710"/>
        <end position="788"/>
    </location>
</feature>
<dbReference type="InterPro" id="IPR008333">
    <property type="entry name" value="Cbr1-like_FAD-bd_dom"/>
</dbReference>
<dbReference type="Pfam" id="PF00175">
    <property type="entry name" value="NAD_binding_1"/>
    <property type="match status" value="1"/>
</dbReference>
<dbReference type="InterPro" id="IPR001433">
    <property type="entry name" value="OxRdtase_FAD/NAD-bd"/>
</dbReference>
<dbReference type="Pfam" id="PF00174">
    <property type="entry name" value="Oxidored_molyb"/>
    <property type="match status" value="1"/>
</dbReference>
<dbReference type="Pfam" id="PF00970">
    <property type="entry name" value="FAD_binding_6"/>
    <property type="match status" value="1"/>
</dbReference>
<dbReference type="InterPro" id="IPR039261">
    <property type="entry name" value="FNR_nucleotide-bd"/>
</dbReference>
<name>A0A0D2DCR6_9EURO</name>
<dbReference type="InterPro" id="IPR005066">
    <property type="entry name" value="MoCF_OxRdtse_dimer"/>
</dbReference>
<dbReference type="InterPro" id="IPR001199">
    <property type="entry name" value="Cyt_B5-like_heme/steroid-bd"/>
</dbReference>
<evidence type="ECO:0000256" key="10">
    <source>
        <dbReference type="ARBA" id="ARBA00022630"/>
    </source>
</evidence>
<dbReference type="SUPFAM" id="SSF81296">
    <property type="entry name" value="E set domains"/>
    <property type="match status" value="1"/>
</dbReference>
<dbReference type="SMART" id="SM01117">
    <property type="entry name" value="Cyt-b5"/>
    <property type="match status" value="1"/>
</dbReference>
<feature type="compositionally biased region" description="Basic residues" evidence="16">
    <location>
        <begin position="883"/>
        <end position="895"/>
    </location>
</feature>
<dbReference type="Gene3D" id="2.60.40.650">
    <property type="match status" value="1"/>
</dbReference>
<dbReference type="SUPFAM" id="SSF56524">
    <property type="entry name" value="Oxidoreductase molybdopterin-binding domain"/>
    <property type="match status" value="1"/>
</dbReference>
<evidence type="ECO:0000256" key="11">
    <source>
        <dbReference type="ARBA" id="ARBA00022723"/>
    </source>
</evidence>
<dbReference type="GO" id="GO:0043546">
    <property type="term" value="F:molybdopterin cofactor binding"/>
    <property type="evidence" value="ECO:0007669"/>
    <property type="project" value="TreeGrafter"/>
</dbReference>
<evidence type="ECO:0000256" key="9">
    <source>
        <dbReference type="ARBA" id="ARBA00022505"/>
    </source>
</evidence>
<dbReference type="Pfam" id="PF00173">
    <property type="entry name" value="Cyt-b5"/>
    <property type="match status" value="1"/>
</dbReference>
<dbReference type="InterPro" id="IPR017927">
    <property type="entry name" value="FAD-bd_FR_type"/>
</dbReference>
<feature type="domain" description="FAD-binding FR-type" evidence="18">
    <location>
        <begin position="819"/>
        <end position="980"/>
    </location>
</feature>
<dbReference type="PRINTS" id="PR00406">
    <property type="entry name" value="CYTB5RDTASE"/>
</dbReference>
<keyword evidence="20" id="KW-1185">Reference proteome</keyword>
<evidence type="ECO:0000256" key="16">
    <source>
        <dbReference type="SAM" id="MobiDB-lite"/>
    </source>
</evidence>
<evidence type="ECO:0000256" key="2">
    <source>
        <dbReference type="ARBA" id="ARBA00001971"/>
    </source>
</evidence>
<evidence type="ECO:0000256" key="6">
    <source>
        <dbReference type="ARBA" id="ARBA00011738"/>
    </source>
</evidence>
<dbReference type="EMBL" id="KN847317">
    <property type="protein sequence ID" value="KIW60047.1"/>
    <property type="molecule type" value="Genomic_DNA"/>
</dbReference>
<dbReference type="EC" id="1.7.1.3" evidence="7"/>
<feature type="compositionally biased region" description="Basic and acidic residues" evidence="16">
    <location>
        <begin position="197"/>
        <end position="206"/>
    </location>
</feature>
<comment type="cofactor">
    <cofactor evidence="3">
        <name>FAD</name>
        <dbReference type="ChEBI" id="CHEBI:57692"/>
    </cofactor>
</comment>
<protein>
    <recommendedName>
        <fullName evidence="8">Nitrate reductase [NADPH]</fullName>
        <ecNumber evidence="7">1.7.1.3</ecNumber>
    </recommendedName>
</protein>
<dbReference type="InterPro" id="IPR036400">
    <property type="entry name" value="Cyt_B5-like_heme/steroid_sf"/>
</dbReference>
<feature type="region of interest" description="Disordered" evidence="16">
    <location>
        <begin position="1"/>
        <end position="67"/>
    </location>
</feature>
<evidence type="ECO:0000259" key="18">
    <source>
        <dbReference type="PROSITE" id="PS51384"/>
    </source>
</evidence>
<feature type="compositionally biased region" description="Basic residues" evidence="16">
    <location>
        <begin position="183"/>
        <end position="194"/>
    </location>
</feature>
<dbReference type="STRING" id="348802.A0A0D2DCR6"/>
<evidence type="ECO:0000313" key="20">
    <source>
        <dbReference type="Proteomes" id="UP000054342"/>
    </source>
</evidence>
<evidence type="ECO:0000256" key="13">
    <source>
        <dbReference type="ARBA" id="ARBA00023002"/>
    </source>
</evidence>
<keyword evidence="12" id="KW-0274">FAD</keyword>
<dbReference type="GO" id="GO:0006790">
    <property type="term" value="P:sulfur compound metabolic process"/>
    <property type="evidence" value="ECO:0007669"/>
    <property type="project" value="TreeGrafter"/>
</dbReference>